<keyword evidence="2" id="KW-1185">Reference proteome</keyword>
<protein>
    <submittedName>
        <fullName evidence="1">Uncharacterized protein</fullName>
    </submittedName>
</protein>
<organism evidence="1 2">
    <name type="scientific">Anisakis simplex</name>
    <name type="common">Herring worm</name>
    <dbReference type="NCBI Taxonomy" id="6269"/>
    <lineage>
        <taxon>Eukaryota</taxon>
        <taxon>Metazoa</taxon>
        <taxon>Ecdysozoa</taxon>
        <taxon>Nematoda</taxon>
        <taxon>Chromadorea</taxon>
        <taxon>Rhabditida</taxon>
        <taxon>Spirurina</taxon>
        <taxon>Ascaridomorpha</taxon>
        <taxon>Ascaridoidea</taxon>
        <taxon>Anisakidae</taxon>
        <taxon>Anisakis</taxon>
        <taxon>Anisakis simplex complex</taxon>
    </lineage>
</organism>
<dbReference type="Gene3D" id="1.10.1380.10">
    <property type="entry name" value="Neutral endopeptidase , domain2"/>
    <property type="match status" value="1"/>
</dbReference>
<evidence type="ECO:0000313" key="1">
    <source>
        <dbReference type="EMBL" id="VDK39413.1"/>
    </source>
</evidence>
<evidence type="ECO:0000313" key="2">
    <source>
        <dbReference type="Proteomes" id="UP000267096"/>
    </source>
</evidence>
<name>A0A3P6QAN6_ANISI</name>
<dbReference type="AlphaFoldDB" id="A0A3P6QAN6"/>
<gene>
    <name evidence="1" type="ORF">ASIM_LOCUS9442</name>
</gene>
<proteinExistence type="predicted"/>
<dbReference type="EMBL" id="UYRR01028838">
    <property type="protein sequence ID" value="VDK39413.1"/>
    <property type="molecule type" value="Genomic_DNA"/>
</dbReference>
<dbReference type="Proteomes" id="UP000267096">
    <property type="component" value="Unassembled WGS sequence"/>
</dbReference>
<reference evidence="1 2" key="1">
    <citation type="submission" date="2018-11" db="EMBL/GenBank/DDBJ databases">
        <authorList>
            <consortium name="Pathogen Informatics"/>
        </authorList>
    </citation>
    <scope>NUCLEOTIDE SEQUENCE [LARGE SCALE GENOMIC DNA]</scope>
</reference>
<dbReference type="InterPro" id="IPR042089">
    <property type="entry name" value="Peptidase_M13_dom_2"/>
</dbReference>
<accession>A0A3P6QAN6</accession>
<sequence length="117" mass="13393">MYESKDQSHSRAINNIRQIYTSCMDQQRLAQLGGTELVKAIENYRIQRVPPRFILATVTLPYSTVTQRVFAANGALANSARREMASQRIRFDKFADLHERDQVHGDLPGYLRVPRSA</sequence>